<keyword evidence="8 9" id="KW-0472">Membrane</keyword>
<evidence type="ECO:0000256" key="2">
    <source>
        <dbReference type="ARBA" id="ARBA00008873"/>
    </source>
</evidence>
<evidence type="ECO:0000256" key="7">
    <source>
        <dbReference type="ARBA" id="ARBA00023065"/>
    </source>
</evidence>
<dbReference type="Pfam" id="PF01545">
    <property type="entry name" value="Cation_efflux"/>
    <property type="match status" value="1"/>
</dbReference>
<evidence type="ECO:0000256" key="6">
    <source>
        <dbReference type="ARBA" id="ARBA00022989"/>
    </source>
</evidence>
<dbReference type="KEGG" id="blq:L21SP5_00572"/>
<dbReference type="InterPro" id="IPR002524">
    <property type="entry name" value="Cation_efflux"/>
</dbReference>
<feature type="transmembrane region" description="Helical" evidence="9">
    <location>
        <begin position="153"/>
        <end position="170"/>
    </location>
</feature>
<accession>A0A0S2HW31</accession>
<name>A0A0S2HW31_9BACT</name>
<comment type="subcellular location">
    <subcellularLocation>
        <location evidence="1">Membrane</location>
        <topology evidence="1">Multi-pass membrane protein</topology>
    </subcellularLocation>
</comment>
<dbReference type="GO" id="GO:0005886">
    <property type="term" value="C:plasma membrane"/>
    <property type="evidence" value="ECO:0007669"/>
    <property type="project" value="TreeGrafter"/>
</dbReference>
<dbReference type="NCBIfam" id="TIGR01297">
    <property type="entry name" value="CDF"/>
    <property type="match status" value="1"/>
</dbReference>
<keyword evidence="7" id="KW-0406">Ion transport</keyword>
<evidence type="ECO:0000256" key="3">
    <source>
        <dbReference type="ARBA" id="ARBA00022448"/>
    </source>
</evidence>
<dbReference type="PATRIC" id="fig|1307839.3.peg.617"/>
<feature type="transmembrane region" description="Helical" evidence="9">
    <location>
        <begin position="115"/>
        <end position="132"/>
    </location>
</feature>
<reference evidence="12 13" key="1">
    <citation type="submission" date="2015-11" db="EMBL/GenBank/DDBJ databases">
        <title>Description and complete genome sequence of a novel strain predominating in hypersaline microbial mats and representing a new family of the Bacteriodetes phylum.</title>
        <authorList>
            <person name="Spring S."/>
            <person name="Bunk B."/>
            <person name="Sproer C."/>
            <person name="Klenk H.-P."/>
        </authorList>
    </citation>
    <scope>NUCLEOTIDE SEQUENCE [LARGE SCALE GENOMIC DNA]</scope>
    <source>
        <strain evidence="12 13">L21-Spi-D4</strain>
    </source>
</reference>
<keyword evidence="4 9" id="KW-0812">Transmembrane</keyword>
<dbReference type="Gene3D" id="1.20.1510.10">
    <property type="entry name" value="Cation efflux protein transmembrane domain"/>
    <property type="match status" value="1"/>
</dbReference>
<protein>
    <submittedName>
        <fullName evidence="12">Cadmium, cobalt and zinc/H(+)-K(+) antiporter</fullName>
    </submittedName>
</protein>
<dbReference type="STRING" id="1307839.L21SP5_00572"/>
<evidence type="ECO:0000313" key="13">
    <source>
        <dbReference type="Proteomes" id="UP000064893"/>
    </source>
</evidence>
<dbReference type="InterPro" id="IPR036837">
    <property type="entry name" value="Cation_efflux_CTD_sf"/>
</dbReference>
<dbReference type="SUPFAM" id="SSF161111">
    <property type="entry name" value="Cation efflux protein transmembrane domain-like"/>
    <property type="match status" value="1"/>
</dbReference>
<gene>
    <name evidence="12" type="primary">czcD</name>
    <name evidence="12" type="ORF">L21SP5_00572</name>
</gene>
<dbReference type="Pfam" id="PF16916">
    <property type="entry name" value="ZT_dimer"/>
    <property type="match status" value="1"/>
</dbReference>
<sequence>MHQHHNHEHTGNIRFAFVLNLLFAIAEVIGGILTNSMAIIADAVHDLGDSLSLGAAWFFEKYSRKGRTANYTYGYRRFSLLGALINSVVLIIGTVFVLTEIFERIMNPAEVKADGMFYLALAGVVINGLAALRLRRNKSLNSQMVMLHLLEDVLGWFAVLIASVVIYFTGWHNIDVWLSLVIAVWVIYNAVKGLVSVMKVVLQASPKEFDYDKTIATLAKIDGVKNVHDLHVWSLDGEYHIASLHVAVADKHPEKDIQMRQEIRKYFDQVNINHVTIETELPEEAEDCEYKDC</sequence>
<dbReference type="GO" id="GO:0005385">
    <property type="term" value="F:zinc ion transmembrane transporter activity"/>
    <property type="evidence" value="ECO:0007669"/>
    <property type="project" value="TreeGrafter"/>
</dbReference>
<keyword evidence="3" id="KW-0813">Transport</keyword>
<dbReference type="PANTHER" id="PTHR11562:SF17">
    <property type="entry name" value="RE54080P-RELATED"/>
    <property type="match status" value="1"/>
</dbReference>
<dbReference type="PANTHER" id="PTHR11562">
    <property type="entry name" value="CATION EFFLUX PROTEIN/ ZINC TRANSPORTER"/>
    <property type="match status" value="1"/>
</dbReference>
<feature type="transmembrane region" description="Helical" evidence="9">
    <location>
        <begin position="12"/>
        <end position="33"/>
    </location>
</feature>
<evidence type="ECO:0000313" key="12">
    <source>
        <dbReference type="EMBL" id="ALO14248.1"/>
    </source>
</evidence>
<feature type="domain" description="Cation efflux protein cytoplasmic" evidence="11">
    <location>
        <begin position="206"/>
        <end position="278"/>
    </location>
</feature>
<dbReference type="Proteomes" id="UP000064893">
    <property type="component" value="Chromosome"/>
</dbReference>
<dbReference type="OrthoDB" id="9809646at2"/>
<keyword evidence="5" id="KW-0864">Zinc transport</keyword>
<evidence type="ECO:0000256" key="5">
    <source>
        <dbReference type="ARBA" id="ARBA00022906"/>
    </source>
</evidence>
<organism evidence="12 13">
    <name type="scientific">Salinivirga cyanobacteriivorans</name>
    <dbReference type="NCBI Taxonomy" id="1307839"/>
    <lineage>
        <taxon>Bacteria</taxon>
        <taxon>Pseudomonadati</taxon>
        <taxon>Bacteroidota</taxon>
        <taxon>Bacteroidia</taxon>
        <taxon>Bacteroidales</taxon>
        <taxon>Salinivirgaceae</taxon>
        <taxon>Salinivirga</taxon>
    </lineage>
</organism>
<dbReference type="InterPro" id="IPR027470">
    <property type="entry name" value="Cation_efflux_CTD"/>
</dbReference>
<feature type="transmembrane region" description="Helical" evidence="9">
    <location>
        <begin position="176"/>
        <end position="195"/>
    </location>
</feature>
<evidence type="ECO:0000256" key="1">
    <source>
        <dbReference type="ARBA" id="ARBA00004141"/>
    </source>
</evidence>
<keyword evidence="6 9" id="KW-1133">Transmembrane helix</keyword>
<dbReference type="InterPro" id="IPR050681">
    <property type="entry name" value="CDF/SLC30A"/>
</dbReference>
<proteinExistence type="inferred from homology"/>
<evidence type="ECO:0000259" key="11">
    <source>
        <dbReference type="Pfam" id="PF16916"/>
    </source>
</evidence>
<evidence type="ECO:0000256" key="9">
    <source>
        <dbReference type="SAM" id="Phobius"/>
    </source>
</evidence>
<evidence type="ECO:0000259" key="10">
    <source>
        <dbReference type="Pfam" id="PF01545"/>
    </source>
</evidence>
<keyword evidence="5" id="KW-0862">Zinc</keyword>
<evidence type="ECO:0000256" key="8">
    <source>
        <dbReference type="ARBA" id="ARBA00023136"/>
    </source>
</evidence>
<feature type="domain" description="Cation efflux protein transmembrane" evidence="10">
    <location>
        <begin position="15"/>
        <end position="198"/>
    </location>
</feature>
<dbReference type="SUPFAM" id="SSF160240">
    <property type="entry name" value="Cation efflux protein cytoplasmic domain-like"/>
    <property type="match status" value="1"/>
</dbReference>
<dbReference type="RefSeq" id="WP_057951814.1">
    <property type="nucleotide sequence ID" value="NZ_CP013118.1"/>
</dbReference>
<dbReference type="EMBL" id="CP013118">
    <property type="protein sequence ID" value="ALO14248.1"/>
    <property type="molecule type" value="Genomic_DNA"/>
</dbReference>
<dbReference type="AlphaFoldDB" id="A0A0S2HW31"/>
<dbReference type="InterPro" id="IPR058533">
    <property type="entry name" value="Cation_efflux_TM"/>
</dbReference>
<dbReference type="InterPro" id="IPR027469">
    <property type="entry name" value="Cation_efflux_TMD_sf"/>
</dbReference>
<comment type="similarity">
    <text evidence="2">Belongs to the cation diffusion facilitator (CDF) transporter (TC 2.A.4) family. SLC30A subfamily.</text>
</comment>
<evidence type="ECO:0000256" key="4">
    <source>
        <dbReference type="ARBA" id="ARBA00022692"/>
    </source>
</evidence>
<feature type="transmembrane region" description="Helical" evidence="9">
    <location>
        <begin position="80"/>
        <end position="103"/>
    </location>
</feature>
<feature type="transmembrane region" description="Helical" evidence="9">
    <location>
        <begin position="39"/>
        <end position="59"/>
    </location>
</feature>
<keyword evidence="13" id="KW-1185">Reference proteome</keyword>